<dbReference type="PANTHER" id="PTHR43077">
    <property type="entry name" value="TRANSPORT PERMEASE YVFS-RELATED"/>
    <property type="match status" value="1"/>
</dbReference>
<feature type="transmembrane region" description="Helical" evidence="5">
    <location>
        <begin position="39"/>
        <end position="64"/>
    </location>
</feature>
<evidence type="ECO:0000256" key="4">
    <source>
        <dbReference type="ARBA" id="ARBA00023136"/>
    </source>
</evidence>
<feature type="transmembrane region" description="Helical" evidence="5">
    <location>
        <begin position="85"/>
        <end position="109"/>
    </location>
</feature>
<dbReference type="Pfam" id="PF12698">
    <property type="entry name" value="ABC2_membrane_3"/>
    <property type="match status" value="1"/>
</dbReference>
<keyword evidence="3 5" id="KW-1133">Transmembrane helix</keyword>
<feature type="domain" description="ABC-2 type transporter transmembrane" evidence="6">
    <location>
        <begin position="33"/>
        <end position="220"/>
    </location>
</feature>
<sequence>MFSFVRFEIFRSLRNVRYLLLLVIMPVGLYLIYGRTSNSVPAMVAMAVYAAAGGGLIGSGGGVAEDRLRGWLRQLRVTPLADAHWLTGKIVQGMLMILPGVAGVCLAAVTTGGVRLGAGQWAGLAALLLLGSLPFALLGLSLALTLKGKTAQIGLVVIFFALAALGGIIGSGALPGVLATIQPYLPTYSLAQAGYAIAGGHGPQASGLAVLAGWALAAAASALVLWRREAGAR</sequence>
<evidence type="ECO:0000256" key="2">
    <source>
        <dbReference type="ARBA" id="ARBA00022692"/>
    </source>
</evidence>
<evidence type="ECO:0000259" key="6">
    <source>
        <dbReference type="Pfam" id="PF12698"/>
    </source>
</evidence>
<keyword evidence="2 5" id="KW-0812">Transmembrane</keyword>
<dbReference type="InterPro" id="IPR013525">
    <property type="entry name" value="ABC2_TM"/>
</dbReference>
<dbReference type="KEGG" id="noa:BKM31_07130"/>
<organism evidence="7 8">
    <name type="scientific">[Actinomadura] parvosata subsp. kistnae</name>
    <dbReference type="NCBI Taxonomy" id="1909395"/>
    <lineage>
        <taxon>Bacteria</taxon>
        <taxon>Bacillati</taxon>
        <taxon>Actinomycetota</taxon>
        <taxon>Actinomycetes</taxon>
        <taxon>Streptosporangiales</taxon>
        <taxon>Streptosporangiaceae</taxon>
        <taxon>Nonomuraea</taxon>
    </lineage>
</organism>
<keyword evidence="4 5" id="KW-0472">Membrane</keyword>
<evidence type="ECO:0000313" key="8">
    <source>
        <dbReference type="Proteomes" id="UP000190797"/>
    </source>
</evidence>
<feature type="transmembrane region" description="Helical" evidence="5">
    <location>
        <begin position="156"/>
        <end position="185"/>
    </location>
</feature>
<gene>
    <name evidence="7" type="ORF">BKM31_07130</name>
</gene>
<dbReference type="GO" id="GO:0140359">
    <property type="term" value="F:ABC-type transporter activity"/>
    <property type="evidence" value="ECO:0007669"/>
    <property type="project" value="InterPro"/>
</dbReference>
<comment type="subcellular location">
    <subcellularLocation>
        <location evidence="1">Membrane</location>
        <topology evidence="1">Multi-pass membrane protein</topology>
    </subcellularLocation>
</comment>
<dbReference type="AlphaFoldDB" id="A0A1U9ZTK7"/>
<dbReference type="GO" id="GO:0016020">
    <property type="term" value="C:membrane"/>
    <property type="evidence" value="ECO:0007669"/>
    <property type="project" value="UniProtKB-SubCell"/>
</dbReference>
<dbReference type="InterPro" id="IPR051328">
    <property type="entry name" value="T7SS_ABC-Transporter"/>
</dbReference>
<proteinExistence type="predicted"/>
<accession>A0A1U9ZTK7</accession>
<feature type="transmembrane region" description="Helical" evidence="5">
    <location>
        <begin position="121"/>
        <end position="144"/>
    </location>
</feature>
<name>A0A1U9ZTK7_9ACTN</name>
<dbReference type="PANTHER" id="PTHR43077:SF11">
    <property type="entry name" value="TRANSPORT PERMEASE YVFS-RELATED"/>
    <property type="match status" value="1"/>
</dbReference>
<dbReference type="Proteomes" id="UP000190797">
    <property type="component" value="Chromosome"/>
</dbReference>
<protein>
    <recommendedName>
        <fullName evidence="6">ABC-2 type transporter transmembrane domain-containing protein</fullName>
    </recommendedName>
</protein>
<dbReference type="STRING" id="1909395.BKM31_07130"/>
<dbReference type="EMBL" id="CP017717">
    <property type="protein sequence ID" value="AQZ61286.1"/>
    <property type="molecule type" value="Genomic_DNA"/>
</dbReference>
<keyword evidence="8" id="KW-1185">Reference proteome</keyword>
<reference evidence="8" key="1">
    <citation type="journal article" date="2017" name="Med. Chem. Commun.">
        <title>Nonomuraea sp. ATCC 55076 harbours the largest actinomycete chromosome to date and the kistamicin biosynthetic gene cluster.</title>
        <authorList>
            <person name="Nazari B."/>
            <person name="Forneris C.C."/>
            <person name="Gibson M.I."/>
            <person name="Moon K."/>
            <person name="Schramma K.R."/>
            <person name="Seyedsayamdost M.R."/>
        </authorList>
    </citation>
    <scope>NUCLEOTIDE SEQUENCE [LARGE SCALE GENOMIC DNA]</scope>
    <source>
        <strain evidence="8">ATCC 55076</strain>
    </source>
</reference>
<evidence type="ECO:0000256" key="5">
    <source>
        <dbReference type="SAM" id="Phobius"/>
    </source>
</evidence>
<dbReference type="RefSeq" id="WP_080037404.1">
    <property type="nucleotide sequence ID" value="NZ_CP017717.1"/>
</dbReference>
<evidence type="ECO:0000313" key="7">
    <source>
        <dbReference type="EMBL" id="AQZ61286.1"/>
    </source>
</evidence>
<evidence type="ECO:0000256" key="3">
    <source>
        <dbReference type="ARBA" id="ARBA00022989"/>
    </source>
</evidence>
<feature type="transmembrane region" description="Helical" evidence="5">
    <location>
        <begin position="205"/>
        <end position="226"/>
    </location>
</feature>
<dbReference type="OrthoDB" id="63188at2"/>
<feature type="transmembrane region" description="Helical" evidence="5">
    <location>
        <begin position="16"/>
        <end position="33"/>
    </location>
</feature>
<evidence type="ECO:0000256" key="1">
    <source>
        <dbReference type="ARBA" id="ARBA00004141"/>
    </source>
</evidence>